<keyword evidence="6" id="KW-0720">Serine protease</keyword>
<comment type="similarity">
    <text evidence="1 6">Belongs to the peptidase S46 family.</text>
</comment>
<name>A0A432WVR8_9GAMM</name>
<proteinExistence type="inferred from homology"/>
<dbReference type="InterPro" id="IPR019500">
    <property type="entry name" value="Pep_S46"/>
</dbReference>
<evidence type="ECO:0000313" key="8">
    <source>
        <dbReference type="Proteomes" id="UP000286976"/>
    </source>
</evidence>
<dbReference type="GO" id="GO:0008239">
    <property type="term" value="F:dipeptidyl-peptidase activity"/>
    <property type="evidence" value="ECO:0007669"/>
    <property type="project" value="UniProtKB-UniRule"/>
</dbReference>
<dbReference type="EC" id="3.4.14.-" evidence="6"/>
<dbReference type="SUPFAM" id="SSF50494">
    <property type="entry name" value="Trypsin-like serine proteases"/>
    <property type="match status" value="1"/>
</dbReference>
<dbReference type="Proteomes" id="UP000286976">
    <property type="component" value="Unassembled WGS sequence"/>
</dbReference>
<reference evidence="7 8" key="1">
    <citation type="journal article" date="2011" name="Front. Microbiol.">
        <title>Genomic signatures of strain selection and enhancement in Bacillus atrophaeus var. globigii, a historical biowarfare simulant.</title>
        <authorList>
            <person name="Gibbons H.S."/>
            <person name="Broomall S.M."/>
            <person name="McNew L.A."/>
            <person name="Daligault H."/>
            <person name="Chapman C."/>
            <person name="Bruce D."/>
            <person name="Karavis M."/>
            <person name="Krepps M."/>
            <person name="McGregor P.A."/>
            <person name="Hong C."/>
            <person name="Park K.H."/>
            <person name="Akmal A."/>
            <person name="Feldman A."/>
            <person name="Lin J.S."/>
            <person name="Chang W.E."/>
            <person name="Higgs B.W."/>
            <person name="Demirev P."/>
            <person name="Lindquist J."/>
            <person name="Liem A."/>
            <person name="Fochler E."/>
            <person name="Read T.D."/>
            <person name="Tapia R."/>
            <person name="Johnson S."/>
            <person name="Bishop-Lilly K.A."/>
            <person name="Detter C."/>
            <person name="Han C."/>
            <person name="Sozhamannan S."/>
            <person name="Rosenzweig C.N."/>
            <person name="Skowronski E.W."/>
        </authorList>
    </citation>
    <scope>NUCLEOTIDE SEQUENCE [LARGE SCALE GENOMIC DNA]</scope>
    <source>
        <strain evidence="7 8">AIT1</strain>
    </source>
</reference>
<comment type="function">
    <text evidence="6">Catalyzes the removal of dipeptides from the N-terminus of oligopeptides.</text>
</comment>
<dbReference type="Pfam" id="PF10459">
    <property type="entry name" value="Peptidase_S46"/>
    <property type="match status" value="1"/>
</dbReference>
<dbReference type="GO" id="GO:0070009">
    <property type="term" value="F:serine-type aminopeptidase activity"/>
    <property type="evidence" value="ECO:0007669"/>
    <property type="project" value="UniProtKB-UniRule"/>
</dbReference>
<evidence type="ECO:0000256" key="5">
    <source>
        <dbReference type="ARBA" id="ARBA00022801"/>
    </source>
</evidence>
<dbReference type="PANTHER" id="PTHR38469:SF1">
    <property type="entry name" value="PERIPLASMIC PEPTIDASE SUBFAMILY S1B"/>
    <property type="match status" value="1"/>
</dbReference>
<keyword evidence="2 6" id="KW-0031">Aminopeptidase</keyword>
<keyword evidence="5 6" id="KW-0378">Hydrolase</keyword>
<organism evidence="7 8">
    <name type="scientific">Aliidiomarina taiwanensis</name>
    <dbReference type="NCBI Taxonomy" id="946228"/>
    <lineage>
        <taxon>Bacteria</taxon>
        <taxon>Pseudomonadati</taxon>
        <taxon>Pseudomonadota</taxon>
        <taxon>Gammaproteobacteria</taxon>
        <taxon>Alteromonadales</taxon>
        <taxon>Idiomarinaceae</taxon>
        <taxon>Aliidiomarina</taxon>
    </lineage>
</organism>
<evidence type="ECO:0000256" key="1">
    <source>
        <dbReference type="ARBA" id="ARBA00010491"/>
    </source>
</evidence>
<dbReference type="GO" id="GO:0006508">
    <property type="term" value="P:proteolysis"/>
    <property type="evidence" value="ECO:0007669"/>
    <property type="project" value="UniProtKB-KW"/>
</dbReference>
<keyword evidence="8" id="KW-1185">Reference proteome</keyword>
<dbReference type="GO" id="GO:0043171">
    <property type="term" value="P:peptide catabolic process"/>
    <property type="evidence" value="ECO:0007669"/>
    <property type="project" value="UniProtKB-UniRule"/>
</dbReference>
<accession>A0A432WVR8</accession>
<dbReference type="EMBL" id="PIPQ01000011">
    <property type="protein sequence ID" value="RUO37837.1"/>
    <property type="molecule type" value="Genomic_DNA"/>
</dbReference>
<gene>
    <name evidence="7" type="ORF">CWE15_11155</name>
</gene>
<evidence type="ECO:0000256" key="2">
    <source>
        <dbReference type="ARBA" id="ARBA00022438"/>
    </source>
</evidence>
<evidence type="ECO:0000256" key="4">
    <source>
        <dbReference type="ARBA" id="ARBA00022729"/>
    </source>
</evidence>
<keyword evidence="3 6" id="KW-0645">Protease</keyword>
<protein>
    <recommendedName>
        <fullName evidence="6">Dipeptidyl-peptidase</fullName>
        <ecNumber evidence="6">3.4.14.-</ecNumber>
    </recommendedName>
</protein>
<comment type="caution">
    <text evidence="7">The sequence shown here is derived from an EMBL/GenBank/DDBJ whole genome shotgun (WGS) entry which is preliminary data.</text>
</comment>
<evidence type="ECO:0000256" key="6">
    <source>
        <dbReference type="RuleBase" id="RU366067"/>
    </source>
</evidence>
<dbReference type="AlphaFoldDB" id="A0A432WVR8"/>
<dbReference type="PANTHER" id="PTHR38469">
    <property type="entry name" value="PERIPLASMIC PEPTIDASE SUBFAMILY S1B"/>
    <property type="match status" value="1"/>
</dbReference>
<sequence>MKYTLGCNRFTSRACFLGACVFVWAFLTHNIAWAAEGMWLPSEQPALARNIPLQAVVRVDNCSGVFLSEQGLLMTSARCVDSSLAWNSHRVRNIPEQGYLARSTAEELPAAPGVRVFITHAQQDVTAQMQAGVHAGMSPQAYYAQLSQNRQALIQHCEGSAFSQCQVQAHQDGLRYLLVKEQALKDVRLVYVPPSSIAHFGGEPFHWQWPQYAADVALLRVYNDKGEPYQVAEPATISTQHYTFLDTVRVAGYPGHTQRFRTAAEMQWAFTEQYPAMLEYLQAELAILERLERGNTQQAASLRQHVAYLSAQMQQYETAGLQQKSEQTQERLLSWLTSPNQRSEYREAWWHIQQQLREDRARMPQQLWWQFFESLNLPAAALLVYEHAQQPSEATLEQLEELAATADPVVEQEVLVYLLTRYQALPEHQRLPSVNGFFALDENTTEQSIRAKVAALYQADDVLQTQQRAKWLNMPLGTLVKSNNPWLQFAHSTAQERREMEQQESVSRSRLAFARPQMTAAKQDLDRTRGRVIAANANRTLRLSEGQIIGYGPDKNPDSYKLPVVYLDVFNEQLQGPELEKLPRHFRHALNQPENNCFHNPKRRSVLMNFISSADAALGSIGSPTFDAQGHVLGMVFDFMAESARSEWLYEREQHRVVHLDVRYLLWILTYYEQADTLLAELGYQIQRRNGAVRCTAN</sequence>
<evidence type="ECO:0000313" key="7">
    <source>
        <dbReference type="EMBL" id="RUO37837.1"/>
    </source>
</evidence>
<evidence type="ECO:0000256" key="3">
    <source>
        <dbReference type="ARBA" id="ARBA00022670"/>
    </source>
</evidence>
<keyword evidence="4" id="KW-0732">Signal</keyword>
<dbReference type="InterPro" id="IPR009003">
    <property type="entry name" value="Peptidase_S1_PA"/>
</dbReference>